<protein>
    <submittedName>
        <fullName evidence="9">S8 family serine peptidase</fullName>
    </submittedName>
</protein>
<evidence type="ECO:0000256" key="4">
    <source>
        <dbReference type="ARBA" id="ARBA00022825"/>
    </source>
</evidence>
<dbReference type="InterPro" id="IPR022398">
    <property type="entry name" value="Peptidase_S8_His-AS"/>
</dbReference>
<keyword evidence="10" id="KW-1185">Reference proteome</keyword>
<dbReference type="Gene3D" id="3.40.50.200">
    <property type="entry name" value="Peptidase S8/S53 domain"/>
    <property type="match status" value="1"/>
</dbReference>
<keyword evidence="7" id="KW-0472">Membrane</keyword>
<dbReference type="PROSITE" id="PS00137">
    <property type="entry name" value="SUBTILASE_HIS"/>
    <property type="match status" value="1"/>
</dbReference>
<dbReference type="EMBL" id="JBHUIT010000008">
    <property type="protein sequence ID" value="MFD2256397.1"/>
    <property type="molecule type" value="Genomic_DNA"/>
</dbReference>
<dbReference type="PROSITE" id="PS00138">
    <property type="entry name" value="SUBTILASE_SER"/>
    <property type="match status" value="1"/>
</dbReference>
<dbReference type="InterPro" id="IPR015500">
    <property type="entry name" value="Peptidase_S8_subtilisin-rel"/>
</dbReference>
<dbReference type="InterPro" id="IPR023827">
    <property type="entry name" value="Peptidase_S8_Asp-AS"/>
</dbReference>
<sequence length="543" mass="57201">MTERLRRYLPAILILACGVFAFFLSYRQKELAPGEPERVERIARKKPQLSSVAKDTDTNIVETLSALPSGLEIEAFSSYHPNELILRFPTQESYATTINLVRRSPVRLLRQIDALRAVRLGYNEWQDMAVLLNSANISKLKPINSHPSVGRPIPGIGDKALAFKNSVNSWLGVTSDISQMGKGVKIAVIDTGVVPHAEIPSLYRSIEIEPFPGDLTMTHPHGTSVASLITGKGPGVIGLAPAARLISIRAIDESGSTDGFNIAAAILMAVDEGAQIINLSLGSASQTSLEKDAVEIALARGVVIVAGSGNDGQDRLLYPAAYPGVISVGALDAGGERMVFSNAGENLTITAPGYGIFAAAPGEKYLHFSGTSASAPIVTGALAAIMSDSSGRAVSAGEAVKVLLENADDIGLPGQDPEYGYGILNMNRVFTRTIPGILDAAITDVRLLNGGGGRIPTEIGVTVQNRGTATIINAELTVATAGGVSKKYVTLGTREIETFTSPLDANSGNAGPFQVDSSIILPASDHDITPDNNISRNIFSLPR</sequence>
<keyword evidence="7" id="KW-1133">Transmembrane helix</keyword>
<dbReference type="Proteomes" id="UP001597375">
    <property type="component" value="Unassembled WGS sequence"/>
</dbReference>
<evidence type="ECO:0000256" key="1">
    <source>
        <dbReference type="ARBA" id="ARBA00011073"/>
    </source>
</evidence>
<evidence type="ECO:0000256" key="5">
    <source>
        <dbReference type="PROSITE-ProRule" id="PRU01240"/>
    </source>
</evidence>
<dbReference type="InterPro" id="IPR023828">
    <property type="entry name" value="Peptidase_S8_Ser-AS"/>
</dbReference>
<dbReference type="InterPro" id="IPR050131">
    <property type="entry name" value="Peptidase_S8_subtilisin-like"/>
</dbReference>
<gene>
    <name evidence="9" type="ORF">ACFSSA_06905</name>
</gene>
<comment type="similarity">
    <text evidence="1 5 6">Belongs to the peptidase S8 family.</text>
</comment>
<feature type="active site" description="Charge relay system" evidence="5">
    <location>
        <position position="372"/>
    </location>
</feature>
<evidence type="ECO:0000256" key="6">
    <source>
        <dbReference type="RuleBase" id="RU003355"/>
    </source>
</evidence>
<accession>A0ABW5D5P1</accession>
<evidence type="ECO:0000256" key="7">
    <source>
        <dbReference type="SAM" id="Phobius"/>
    </source>
</evidence>
<keyword evidence="3 5" id="KW-0378">Hydrolase</keyword>
<feature type="transmembrane region" description="Helical" evidence="7">
    <location>
        <begin position="7"/>
        <end position="26"/>
    </location>
</feature>
<dbReference type="PROSITE" id="PS51892">
    <property type="entry name" value="SUBTILASE"/>
    <property type="match status" value="1"/>
</dbReference>
<evidence type="ECO:0000313" key="10">
    <source>
        <dbReference type="Proteomes" id="UP001597375"/>
    </source>
</evidence>
<evidence type="ECO:0000259" key="8">
    <source>
        <dbReference type="Pfam" id="PF00082"/>
    </source>
</evidence>
<proteinExistence type="inferred from homology"/>
<feature type="active site" description="Charge relay system" evidence="5">
    <location>
        <position position="221"/>
    </location>
</feature>
<dbReference type="SUPFAM" id="SSF52743">
    <property type="entry name" value="Subtilisin-like"/>
    <property type="match status" value="1"/>
</dbReference>
<organism evidence="9 10">
    <name type="scientific">Luteolibacter algae</name>
    <dbReference type="NCBI Taxonomy" id="454151"/>
    <lineage>
        <taxon>Bacteria</taxon>
        <taxon>Pseudomonadati</taxon>
        <taxon>Verrucomicrobiota</taxon>
        <taxon>Verrucomicrobiia</taxon>
        <taxon>Verrucomicrobiales</taxon>
        <taxon>Verrucomicrobiaceae</taxon>
        <taxon>Luteolibacter</taxon>
    </lineage>
</organism>
<dbReference type="InterPro" id="IPR000209">
    <property type="entry name" value="Peptidase_S8/S53_dom"/>
</dbReference>
<comment type="caution">
    <text evidence="9">The sequence shown here is derived from an EMBL/GenBank/DDBJ whole genome shotgun (WGS) entry which is preliminary data.</text>
</comment>
<feature type="domain" description="Peptidase S8/S53" evidence="8">
    <location>
        <begin position="181"/>
        <end position="422"/>
    </location>
</feature>
<keyword evidence="2 5" id="KW-0645">Protease</keyword>
<feature type="active site" description="Charge relay system" evidence="5">
    <location>
        <position position="190"/>
    </location>
</feature>
<keyword evidence="7" id="KW-0812">Transmembrane</keyword>
<dbReference type="InterPro" id="IPR036852">
    <property type="entry name" value="Peptidase_S8/S53_dom_sf"/>
</dbReference>
<dbReference type="PROSITE" id="PS00136">
    <property type="entry name" value="SUBTILASE_ASP"/>
    <property type="match status" value="1"/>
</dbReference>
<dbReference type="PRINTS" id="PR00723">
    <property type="entry name" value="SUBTILISIN"/>
</dbReference>
<dbReference type="PANTHER" id="PTHR43806:SF11">
    <property type="entry name" value="CEREVISIN-RELATED"/>
    <property type="match status" value="1"/>
</dbReference>
<evidence type="ECO:0000256" key="2">
    <source>
        <dbReference type="ARBA" id="ARBA00022670"/>
    </source>
</evidence>
<dbReference type="RefSeq" id="WP_386819594.1">
    <property type="nucleotide sequence ID" value="NZ_JBHUIT010000008.1"/>
</dbReference>
<keyword evidence="4 5" id="KW-0720">Serine protease</keyword>
<dbReference type="PANTHER" id="PTHR43806">
    <property type="entry name" value="PEPTIDASE S8"/>
    <property type="match status" value="1"/>
</dbReference>
<evidence type="ECO:0000256" key="3">
    <source>
        <dbReference type="ARBA" id="ARBA00022801"/>
    </source>
</evidence>
<evidence type="ECO:0000313" key="9">
    <source>
        <dbReference type="EMBL" id="MFD2256397.1"/>
    </source>
</evidence>
<dbReference type="Pfam" id="PF00082">
    <property type="entry name" value="Peptidase_S8"/>
    <property type="match status" value="1"/>
</dbReference>
<reference evidence="10" key="1">
    <citation type="journal article" date="2019" name="Int. J. Syst. Evol. Microbiol.">
        <title>The Global Catalogue of Microorganisms (GCM) 10K type strain sequencing project: providing services to taxonomists for standard genome sequencing and annotation.</title>
        <authorList>
            <consortium name="The Broad Institute Genomics Platform"/>
            <consortium name="The Broad Institute Genome Sequencing Center for Infectious Disease"/>
            <person name="Wu L."/>
            <person name="Ma J."/>
        </authorList>
    </citation>
    <scope>NUCLEOTIDE SEQUENCE [LARGE SCALE GENOMIC DNA]</scope>
    <source>
        <strain evidence="10">CGMCC 4.7106</strain>
    </source>
</reference>
<name>A0ABW5D5P1_9BACT</name>